<dbReference type="PROSITE" id="PS51257">
    <property type="entry name" value="PROKAR_LIPOPROTEIN"/>
    <property type="match status" value="1"/>
</dbReference>
<dbReference type="Pfam" id="PF09423">
    <property type="entry name" value="PhoD"/>
    <property type="match status" value="1"/>
</dbReference>
<dbReference type="eggNOG" id="COG3540">
    <property type="taxonomic scope" value="Bacteria"/>
</dbReference>
<feature type="chain" id="PRO_5003821583" description="PhoD-like phosphatase metallophosphatase domain-containing protein" evidence="1">
    <location>
        <begin position="25"/>
        <end position="340"/>
    </location>
</feature>
<sequence>MYKSRFLQVLVFLTFFSCASNVFAEPYKILFGSCLKQDKPLNILDQIYREQPDAFIFLGDNVYGDTEAETMDALKQAYAAADKFLDRDSLGEIHAIWDDHDYGRNDGGGDYPLKKQSEALFLDFWKVSTNDVRRQREGIYYATFHQIGDIKIQMIFLDTRYFRSKLKKSPLKFTKRFTQYMPTQDKEATLLGDAQWLWLEQELAKSADIRIIASSIQVLASNHGWEKWSNFPAERKKLLSALKTRKGGDILLISGDRHFSALYEMPGASINSKNSLLEFTSSSLNNSWKGAKETDELMVEEPFGRLGSYGKITLYPEKRELQLDLIDEDGNRVFHQNRKF</sequence>
<proteinExistence type="predicted"/>
<dbReference type="SUPFAM" id="SSF56300">
    <property type="entry name" value="Metallo-dependent phosphatases"/>
    <property type="match status" value="1"/>
</dbReference>
<evidence type="ECO:0000313" key="4">
    <source>
        <dbReference type="Proteomes" id="UP000004836"/>
    </source>
</evidence>
<dbReference type="InterPro" id="IPR018946">
    <property type="entry name" value="PhoD-like_MPP"/>
</dbReference>
<dbReference type="Proteomes" id="UP000004836">
    <property type="component" value="Unassembled WGS sequence"/>
</dbReference>
<feature type="domain" description="PhoD-like phosphatase metallophosphatase" evidence="2">
    <location>
        <begin position="139"/>
        <end position="294"/>
    </location>
</feature>
<dbReference type="OrthoDB" id="327733at2"/>
<keyword evidence="4" id="KW-1185">Reference proteome</keyword>
<name>J9DFE1_9PROT</name>
<dbReference type="InterPro" id="IPR029052">
    <property type="entry name" value="Metallo-depent_PP-like"/>
</dbReference>
<dbReference type="InterPro" id="IPR038607">
    <property type="entry name" value="PhoD-like_sf"/>
</dbReference>
<gene>
    <name evidence="3" type="ORF">IMCC14465_17110</name>
</gene>
<keyword evidence="1" id="KW-0732">Signal</keyword>
<dbReference type="STRING" id="1220535.IMCC14465_17110"/>
<comment type="caution">
    <text evidence="3">The sequence shown here is derived from an EMBL/GenBank/DDBJ whole genome shotgun (WGS) entry which is preliminary data.</text>
</comment>
<reference evidence="3 4" key="1">
    <citation type="journal article" date="2012" name="J. Bacteriol.">
        <title>Genome Sequence of Strain IMCC14465, Isolated from the East Sea, Belonging to the PS1 Clade of Alphaproteobacteria.</title>
        <authorList>
            <person name="Yang S.J."/>
            <person name="Kang I."/>
            <person name="Cho J.C."/>
        </authorList>
    </citation>
    <scope>NUCLEOTIDE SEQUENCE [LARGE SCALE GENOMIC DNA]</scope>
    <source>
        <strain evidence="3 4">IMCC14465</strain>
    </source>
</reference>
<dbReference type="AlphaFoldDB" id="J9DFE1"/>
<dbReference type="PATRIC" id="fig|1220535.3.peg.1704"/>
<dbReference type="CDD" id="cd07389">
    <property type="entry name" value="MPP_PhoD"/>
    <property type="match status" value="1"/>
</dbReference>
<dbReference type="Gene3D" id="3.60.21.70">
    <property type="entry name" value="PhoD-like phosphatase"/>
    <property type="match status" value="1"/>
</dbReference>
<evidence type="ECO:0000256" key="1">
    <source>
        <dbReference type="SAM" id="SignalP"/>
    </source>
</evidence>
<evidence type="ECO:0000313" key="3">
    <source>
        <dbReference type="EMBL" id="EJW20586.1"/>
    </source>
</evidence>
<dbReference type="EMBL" id="ALYF01000008">
    <property type="protein sequence ID" value="EJW20586.1"/>
    <property type="molecule type" value="Genomic_DNA"/>
</dbReference>
<evidence type="ECO:0000259" key="2">
    <source>
        <dbReference type="Pfam" id="PF09423"/>
    </source>
</evidence>
<dbReference type="PANTHER" id="PTHR33987">
    <property type="entry name" value="CALCINEURIN-LIKE METALLO-PHOSPHOESTERASE SUPERFAMILY PROTEIN"/>
    <property type="match status" value="1"/>
</dbReference>
<organism evidence="3 4">
    <name type="scientific">alpha proteobacterium IMCC14465</name>
    <dbReference type="NCBI Taxonomy" id="1220535"/>
    <lineage>
        <taxon>Bacteria</taxon>
        <taxon>Pseudomonadati</taxon>
        <taxon>Pseudomonadota</taxon>
        <taxon>Alphaproteobacteria</taxon>
        <taxon>PS1 clade</taxon>
    </lineage>
</organism>
<protein>
    <recommendedName>
        <fullName evidence="2">PhoD-like phosphatase metallophosphatase domain-containing protein</fullName>
    </recommendedName>
</protein>
<dbReference type="PANTHER" id="PTHR33987:SF1">
    <property type="entry name" value="CALCINEURIN-LIKE METALLO-PHOSPHOESTERASE SUPERFAMILY PROTEIN"/>
    <property type="match status" value="1"/>
</dbReference>
<feature type="signal peptide" evidence="1">
    <location>
        <begin position="1"/>
        <end position="24"/>
    </location>
</feature>
<accession>J9DFE1</accession>